<dbReference type="Pfam" id="PF20112">
    <property type="entry name" value="DUF6502"/>
    <property type="match status" value="1"/>
</dbReference>
<dbReference type="STRING" id="2518989.IMCC3088_809"/>
<protein>
    <submittedName>
        <fullName evidence="1">Uncharacterized protein</fullName>
    </submittedName>
</protein>
<dbReference type="EMBL" id="AEIG01000020">
    <property type="protein sequence ID" value="EGG30203.1"/>
    <property type="molecule type" value="Genomic_DNA"/>
</dbReference>
<dbReference type="eggNOG" id="COG5281">
    <property type="taxonomic scope" value="Bacteria"/>
</dbReference>
<dbReference type="RefSeq" id="WP_009575106.1">
    <property type="nucleotide sequence ID" value="NZ_CP036423.1"/>
</dbReference>
<sequence>MSDSLILKIQQMSSLILRPLVRLLLKHGVSHRTLEQQVRHIFVSEAEELLRDRDTKPTVSSLAVLTGLSRKEVKRILETDFKGIAEETLSRNRVVRTLSAWCNHEDFSSEGAPNALATEGENSFAELVRRFSGDMTPAAMLATLLHSENVIQINGRLCLQKKEYLPLETSHERLMLFGTDTAELMGTIEHNLENSNDNRWFQRKVSSHLLHRDAVPEFRALSNRKSMELLEYYDYWLSKHEVEEGDPDGSYVAVGIYYTQNQDEAEK</sequence>
<organism evidence="1 2">
    <name type="scientific">Aequoribacter fuscus</name>
    <dbReference type="NCBI Taxonomy" id="2518989"/>
    <lineage>
        <taxon>Bacteria</taxon>
        <taxon>Pseudomonadati</taxon>
        <taxon>Pseudomonadota</taxon>
        <taxon>Gammaproteobacteria</taxon>
        <taxon>Cellvibrionales</taxon>
        <taxon>Halieaceae</taxon>
        <taxon>Aequoribacter</taxon>
    </lineage>
</organism>
<dbReference type="InterPro" id="IPR045445">
    <property type="entry name" value="DUF6502"/>
</dbReference>
<dbReference type="AlphaFoldDB" id="F3L093"/>
<accession>F3L093</accession>
<name>F3L093_9GAMM</name>
<gene>
    <name evidence="1" type="ORF">IMCC3088_809</name>
</gene>
<reference evidence="1 2" key="1">
    <citation type="journal article" date="2011" name="J. Bacteriol.">
        <title>Genome sequence of strain IMCC3088, a proteorhodopsin-containing marine bacterium belonging to the OM60/NOR5 clade.</title>
        <authorList>
            <person name="Jang Y."/>
            <person name="Oh H.M."/>
            <person name="Kang I."/>
            <person name="Lee K."/>
            <person name="Yang S.J."/>
            <person name="Cho J.C."/>
        </authorList>
    </citation>
    <scope>NUCLEOTIDE SEQUENCE [LARGE SCALE GENOMIC DNA]</scope>
    <source>
        <strain evidence="1 2">IMCC3088</strain>
    </source>
</reference>
<evidence type="ECO:0000313" key="2">
    <source>
        <dbReference type="Proteomes" id="UP000005615"/>
    </source>
</evidence>
<dbReference type="Proteomes" id="UP000005615">
    <property type="component" value="Unassembled WGS sequence"/>
</dbReference>
<dbReference type="OrthoDB" id="6356376at2"/>
<evidence type="ECO:0000313" key="1">
    <source>
        <dbReference type="EMBL" id="EGG30203.1"/>
    </source>
</evidence>
<proteinExistence type="predicted"/>
<keyword evidence="2" id="KW-1185">Reference proteome</keyword>
<comment type="caution">
    <text evidence="1">The sequence shown here is derived from an EMBL/GenBank/DDBJ whole genome shotgun (WGS) entry which is preliminary data.</text>
</comment>